<feature type="transmembrane region" description="Helical" evidence="2">
    <location>
        <begin position="189"/>
        <end position="208"/>
    </location>
</feature>
<feature type="transmembrane region" description="Helical" evidence="2">
    <location>
        <begin position="103"/>
        <end position="122"/>
    </location>
</feature>
<evidence type="ECO:0000256" key="2">
    <source>
        <dbReference type="SAM" id="Phobius"/>
    </source>
</evidence>
<accession>A0A5J5ER14</accession>
<feature type="transmembrane region" description="Helical" evidence="2">
    <location>
        <begin position="80"/>
        <end position="97"/>
    </location>
</feature>
<evidence type="ECO:0000256" key="1">
    <source>
        <dbReference type="SAM" id="MobiDB-lite"/>
    </source>
</evidence>
<keyword evidence="5" id="KW-1185">Reference proteome</keyword>
<feature type="chain" id="PRO_5023853570" evidence="3">
    <location>
        <begin position="20"/>
        <end position="322"/>
    </location>
</feature>
<feature type="region of interest" description="Disordered" evidence="1">
    <location>
        <begin position="218"/>
        <end position="243"/>
    </location>
</feature>
<dbReference type="InParanoid" id="A0A5J5ER14"/>
<evidence type="ECO:0000256" key="3">
    <source>
        <dbReference type="SAM" id="SignalP"/>
    </source>
</evidence>
<dbReference type="EMBL" id="VXIS01000147">
    <property type="protein sequence ID" value="KAA8900928.1"/>
    <property type="molecule type" value="Genomic_DNA"/>
</dbReference>
<feature type="transmembrane region" description="Helical" evidence="2">
    <location>
        <begin position="49"/>
        <end position="68"/>
    </location>
</feature>
<feature type="signal peptide" evidence="3">
    <location>
        <begin position="1"/>
        <end position="19"/>
    </location>
</feature>
<evidence type="ECO:0000313" key="5">
    <source>
        <dbReference type="Proteomes" id="UP000326924"/>
    </source>
</evidence>
<keyword evidence="2" id="KW-1133">Transmembrane helix</keyword>
<gene>
    <name evidence="4" type="ORF">FN846DRAFT_957706</name>
</gene>
<sequence>MHRSLATLVLVFLIAFAIAATSSSAHTPATVRRDVVCNGIVGNSDMYGLGIRIGVYLQAFALLIAHYFEQPSFNNIRFSSFAFQLSMFVGVVYVTVSDPELEAAEAAIVVMFMLCSTTVIYKRRPQRLSWDKEWIVLFLEIFISIGISGYSVWFWFAGLDALKHSPDPCAGYAFLFAKVSMYGQFRMFMRFYTVYMMVAFAVGLYILVWSSSRKEQGVVQNDTPEDPEANKLPTTAATEPTDGKPVARPNKYVRMVSGFLPAIIFIFFVLAVELMIRWNNITGVGTVRSVGQLIPLFMGILSLFSIILDWEKPKKMPWQYVY</sequence>
<keyword evidence="3" id="KW-0732">Signal</keyword>
<dbReference type="Proteomes" id="UP000326924">
    <property type="component" value="Unassembled WGS sequence"/>
</dbReference>
<dbReference type="AlphaFoldDB" id="A0A5J5ER14"/>
<keyword evidence="2" id="KW-0812">Transmembrane</keyword>
<reference evidence="4 5" key="1">
    <citation type="submission" date="2019-09" db="EMBL/GenBank/DDBJ databases">
        <title>Draft genome of the ectomycorrhizal ascomycete Sphaerosporella brunnea.</title>
        <authorList>
            <consortium name="DOE Joint Genome Institute"/>
            <person name="Benucci G.M."/>
            <person name="Marozzi G."/>
            <person name="Antonielli L."/>
            <person name="Sanchez S."/>
            <person name="Marco P."/>
            <person name="Wang X."/>
            <person name="Falini L.B."/>
            <person name="Barry K."/>
            <person name="Haridas S."/>
            <person name="Lipzen A."/>
            <person name="Labutti K."/>
            <person name="Grigoriev I.V."/>
            <person name="Murat C."/>
            <person name="Martin F."/>
            <person name="Albertini E."/>
            <person name="Donnini D."/>
            <person name="Bonito G."/>
        </authorList>
    </citation>
    <scope>NUCLEOTIDE SEQUENCE [LARGE SCALE GENOMIC DNA]</scope>
    <source>
        <strain evidence="4 5">Sb_GMNB300</strain>
    </source>
</reference>
<name>A0A5J5ER14_9PEZI</name>
<evidence type="ECO:0000313" key="4">
    <source>
        <dbReference type="EMBL" id="KAA8900928.1"/>
    </source>
</evidence>
<proteinExistence type="predicted"/>
<protein>
    <submittedName>
        <fullName evidence="4">Uncharacterized protein</fullName>
    </submittedName>
</protein>
<feature type="transmembrane region" description="Helical" evidence="2">
    <location>
        <begin position="290"/>
        <end position="310"/>
    </location>
</feature>
<organism evidence="4 5">
    <name type="scientific">Sphaerosporella brunnea</name>
    <dbReference type="NCBI Taxonomy" id="1250544"/>
    <lineage>
        <taxon>Eukaryota</taxon>
        <taxon>Fungi</taxon>
        <taxon>Dikarya</taxon>
        <taxon>Ascomycota</taxon>
        <taxon>Pezizomycotina</taxon>
        <taxon>Pezizomycetes</taxon>
        <taxon>Pezizales</taxon>
        <taxon>Pyronemataceae</taxon>
        <taxon>Sphaerosporella</taxon>
    </lineage>
</organism>
<feature type="transmembrane region" description="Helical" evidence="2">
    <location>
        <begin position="258"/>
        <end position="278"/>
    </location>
</feature>
<feature type="transmembrane region" description="Helical" evidence="2">
    <location>
        <begin position="134"/>
        <end position="156"/>
    </location>
</feature>
<keyword evidence="2" id="KW-0472">Membrane</keyword>
<dbReference type="OrthoDB" id="3945378at2759"/>
<comment type="caution">
    <text evidence="4">The sequence shown here is derived from an EMBL/GenBank/DDBJ whole genome shotgun (WGS) entry which is preliminary data.</text>
</comment>